<organism evidence="2 3">
    <name type="scientific">Pasteurella oralis</name>
    <dbReference type="NCBI Taxonomy" id="1071947"/>
    <lineage>
        <taxon>Bacteria</taxon>
        <taxon>Pseudomonadati</taxon>
        <taxon>Pseudomonadota</taxon>
        <taxon>Gammaproteobacteria</taxon>
        <taxon>Pasteurellales</taxon>
        <taxon>Pasteurellaceae</taxon>
        <taxon>Pasteurella</taxon>
    </lineage>
</organism>
<dbReference type="EMBL" id="JBHUFP010000015">
    <property type="protein sequence ID" value="MFD1806463.1"/>
    <property type="molecule type" value="Genomic_DNA"/>
</dbReference>
<evidence type="ECO:0000313" key="2">
    <source>
        <dbReference type="EMBL" id="MFD1806463.1"/>
    </source>
</evidence>
<reference evidence="3" key="1">
    <citation type="journal article" date="2019" name="Int. J. Syst. Evol. Microbiol.">
        <title>The Global Catalogue of Microorganisms (GCM) 10K type strain sequencing project: providing services to taxonomists for standard genome sequencing and annotation.</title>
        <authorList>
            <consortium name="The Broad Institute Genomics Platform"/>
            <consortium name="The Broad Institute Genome Sequencing Center for Infectious Disease"/>
            <person name="Wu L."/>
            <person name="Ma J."/>
        </authorList>
    </citation>
    <scope>NUCLEOTIDE SEQUENCE [LARGE SCALE GENOMIC DNA]</scope>
    <source>
        <strain evidence="3">CCM 7950</strain>
    </source>
</reference>
<dbReference type="Pfam" id="PF13333">
    <property type="entry name" value="rve_2"/>
    <property type="match status" value="1"/>
</dbReference>
<proteinExistence type="predicted"/>
<dbReference type="InterPro" id="IPR001584">
    <property type="entry name" value="Integrase_cat-core"/>
</dbReference>
<protein>
    <submittedName>
        <fullName evidence="2">IS3 family transposase</fullName>
    </submittedName>
</protein>
<evidence type="ECO:0000259" key="1">
    <source>
        <dbReference type="Pfam" id="PF13333"/>
    </source>
</evidence>
<name>A0ABW4NW26_9PAST</name>
<gene>
    <name evidence="2" type="ORF">ACFSAV_08835</name>
</gene>
<dbReference type="Proteomes" id="UP001597420">
    <property type="component" value="Unassembled WGS sequence"/>
</dbReference>
<dbReference type="RefSeq" id="WP_379098859.1">
    <property type="nucleotide sequence ID" value="NZ_JBHUFP010000015.1"/>
</dbReference>
<keyword evidence="3" id="KW-1185">Reference proteome</keyword>
<accession>A0ABW4NW26</accession>
<comment type="caution">
    <text evidence="2">The sequence shown here is derived from an EMBL/GenBank/DDBJ whole genome shotgun (WGS) entry which is preliminary data.</text>
</comment>
<feature type="domain" description="Integrase catalytic" evidence="1">
    <location>
        <begin position="8"/>
        <end position="49"/>
    </location>
</feature>
<sequence length="64" mass="7783">MESFFGNYTLTFETRGELVWAIYDYIRDYNQEQIQLKLKELGPRKYWKHPLMSQPIRSRSQGHS</sequence>
<evidence type="ECO:0000313" key="3">
    <source>
        <dbReference type="Proteomes" id="UP001597420"/>
    </source>
</evidence>